<dbReference type="GO" id="GO:0034501">
    <property type="term" value="P:protein localization to kinetochore"/>
    <property type="evidence" value="ECO:0007669"/>
    <property type="project" value="TreeGrafter"/>
</dbReference>
<feature type="compositionally biased region" description="Low complexity" evidence="1">
    <location>
        <begin position="741"/>
        <end position="750"/>
    </location>
</feature>
<feature type="compositionally biased region" description="Basic and acidic residues" evidence="1">
    <location>
        <begin position="709"/>
        <end position="729"/>
    </location>
</feature>
<feature type="domain" description="DM2" evidence="3">
    <location>
        <begin position="263"/>
        <end position="453"/>
    </location>
</feature>
<dbReference type="EMBL" id="VFJC01000002">
    <property type="protein sequence ID" value="KAB5586992.1"/>
    <property type="molecule type" value="Genomic_DNA"/>
</dbReference>
<dbReference type="InterPro" id="IPR039061">
    <property type="entry name" value="MTBP"/>
</dbReference>
<sequence>MDRYVLIVVINQEAKKESSFSGIEAARKVYNKLKDICRTDSTTRLSPLPACSLSGTPASPKWFFAFQATHGPTQFCSSEWDEVCVQHSDGEESVLSPVDSCVCALQEQEEQSQLSEITSHTELFEEAADSLHQLADKLPPPGRFLLDVILLCEGEVGMKDLLPVIGSLKHMRAWHSAQMTVITEQSAGWRTAASYLSGRVCSPSDLESCIDASELWRGGLLIREKKFVSELLFEGFSLKWQIGGGRSHMSDPCCFTDHMIQPEVFHYYQPVLELIQLVRVADLPVILLSATEFELALSSKSAKAKLLLEQLRALRGEVGALFSLSCVVSVEAFPPASQLSASKWRDFVAKRPKAFSAPDVRVKGEKGHYLLLVQGAETGGCKARLIHSSNQINGAVALATINSLVQEKVSLSSGTEIADWLQSLPRLCGDDLLRRERRLARVQHRVVQECARKWLPGQPETSRMNSYLFTWNFQRNHRRREEAQKPAAVPLNDLRVLLRLAREQYLKMQNAMQPRVSCVPVEKENHTSVTGADNKHTAHSELPERSVLRNYENAQKIRHKNRSSLFSSGSSDCLMGPKDGQKSVSAPLDARELLKHFTADGLPSGELQPLPVLRRDNAFQLSPDLTPRKVTRLPFRQAASAHYHGIEFCLDERKALERDCGFARLQSRLIRFETQTTCCKEPCPVPLALSPMPAPTPSPSEPGSVPDGEAAHNDLPHLKRRSREPDAHTHQQKRLVKSESSESLGSQCSGAQTRRSTAGAESSNEPPASQKSSQGQTESRSQKHNRMLKEVVAKTLKHYGITSEHKCFKACSQRLFDVSKLYLKDLKTSRGLHEEMRKAAGRNAKQVIDWVVEKAKK</sequence>
<dbReference type="GO" id="GO:0031396">
    <property type="term" value="P:regulation of protein ubiquitination"/>
    <property type="evidence" value="ECO:0007669"/>
    <property type="project" value="InterPro"/>
</dbReference>
<dbReference type="InterPro" id="IPR029420">
    <property type="entry name" value="MTBP_central"/>
</dbReference>
<feature type="domain" description="MDN2-binding protein C-terminal" evidence="4">
    <location>
        <begin position="623"/>
        <end position="760"/>
    </location>
</feature>
<keyword evidence="6" id="KW-1185">Reference proteome</keyword>
<dbReference type="Pfam" id="PF14919">
    <property type="entry name" value="MTBP_mid"/>
    <property type="match status" value="2"/>
</dbReference>
<evidence type="ECO:0000259" key="3">
    <source>
        <dbReference type="Pfam" id="PF14919"/>
    </source>
</evidence>
<reference evidence="5 6" key="1">
    <citation type="submission" date="2019-06" db="EMBL/GenBank/DDBJ databases">
        <title>A chromosome-scale genome assembly of the striped catfish, Pangasianodon hypophthalmus.</title>
        <authorList>
            <person name="Wen M."/>
            <person name="Zahm M."/>
            <person name="Roques C."/>
            <person name="Cabau C."/>
            <person name="Klopp C."/>
            <person name="Donnadieu C."/>
            <person name="Jouanno E."/>
            <person name="Avarre J.-C."/>
            <person name="Campet M."/>
            <person name="Ha T.T.T."/>
            <person name="Dugue R."/>
            <person name="Lampietro C."/>
            <person name="Louis A."/>
            <person name="Herpin A."/>
            <person name="Echchiki A."/>
            <person name="Berthelot C."/>
            <person name="Parey E."/>
            <person name="Roest-Crollius H."/>
            <person name="Braasch I."/>
            <person name="Postlethwait J."/>
            <person name="Bobe J."/>
            <person name="Montfort J."/>
            <person name="Bouchez O."/>
            <person name="Begum T."/>
            <person name="Schartl M."/>
            <person name="Guiguen Y."/>
        </authorList>
    </citation>
    <scope>NUCLEOTIDE SEQUENCE [LARGE SCALE GENOMIC DNA]</scope>
    <source>
        <strain evidence="5 6">Indonesia</strain>
        <tissue evidence="5">Blood</tissue>
    </source>
</reference>
<dbReference type="GO" id="GO:0007089">
    <property type="term" value="P:traversing start control point of mitotic cell cycle"/>
    <property type="evidence" value="ECO:0007669"/>
    <property type="project" value="TreeGrafter"/>
</dbReference>
<organism evidence="5 6">
    <name type="scientific">Pangasianodon hypophthalmus</name>
    <name type="common">Striped catfish</name>
    <name type="synonym">Helicophagus hypophthalmus</name>
    <dbReference type="NCBI Taxonomy" id="310915"/>
    <lineage>
        <taxon>Eukaryota</taxon>
        <taxon>Metazoa</taxon>
        <taxon>Chordata</taxon>
        <taxon>Craniata</taxon>
        <taxon>Vertebrata</taxon>
        <taxon>Euteleostomi</taxon>
        <taxon>Actinopterygii</taxon>
        <taxon>Neopterygii</taxon>
        <taxon>Teleostei</taxon>
        <taxon>Ostariophysi</taxon>
        <taxon>Siluriformes</taxon>
        <taxon>Pangasiidae</taxon>
        <taxon>Pangasianodon</taxon>
    </lineage>
</organism>
<name>A0A5N5Q4L4_PANHP</name>
<proteinExistence type="predicted"/>
<evidence type="ECO:0000259" key="2">
    <source>
        <dbReference type="Pfam" id="PF14918"/>
    </source>
</evidence>
<dbReference type="InterPro" id="IPR029418">
    <property type="entry name" value="MTBP_C"/>
</dbReference>
<feature type="domain" description="DM2" evidence="2">
    <location>
        <begin position="1"/>
        <end position="240"/>
    </location>
</feature>
<evidence type="ECO:0008006" key="7">
    <source>
        <dbReference type="Google" id="ProtNLM"/>
    </source>
</evidence>
<dbReference type="PANTHER" id="PTHR14382:SF1">
    <property type="entry name" value="MDM2-BINDING PROTEIN"/>
    <property type="match status" value="1"/>
</dbReference>
<dbReference type="Pfam" id="PF14918">
    <property type="entry name" value="MTBP_N"/>
    <property type="match status" value="1"/>
</dbReference>
<protein>
    <recommendedName>
        <fullName evidence="7">Mdm2-binding protein</fullName>
    </recommendedName>
</protein>
<evidence type="ECO:0000259" key="4">
    <source>
        <dbReference type="Pfam" id="PF14920"/>
    </source>
</evidence>
<evidence type="ECO:0000256" key="1">
    <source>
        <dbReference type="SAM" id="MobiDB-lite"/>
    </source>
</evidence>
<feature type="region of interest" description="Disordered" evidence="1">
    <location>
        <begin position="559"/>
        <end position="582"/>
    </location>
</feature>
<feature type="domain" description="DM2" evidence="3">
    <location>
        <begin position="476"/>
        <end position="619"/>
    </location>
</feature>
<dbReference type="InterPro" id="IPR029421">
    <property type="entry name" value="MTBP_N"/>
</dbReference>
<dbReference type="Pfam" id="PF14920">
    <property type="entry name" value="MTBP_C"/>
    <property type="match status" value="1"/>
</dbReference>
<gene>
    <name evidence="5" type="ORF">PHYPO_G00007840</name>
</gene>
<feature type="region of interest" description="Disordered" evidence="1">
    <location>
        <begin position="690"/>
        <end position="785"/>
    </location>
</feature>
<dbReference type="GO" id="GO:0000776">
    <property type="term" value="C:kinetochore"/>
    <property type="evidence" value="ECO:0007669"/>
    <property type="project" value="TreeGrafter"/>
</dbReference>
<feature type="compositionally biased region" description="Polar residues" evidence="1">
    <location>
        <begin position="751"/>
        <end position="779"/>
    </location>
</feature>
<evidence type="ECO:0000313" key="5">
    <source>
        <dbReference type="EMBL" id="KAB5586992.1"/>
    </source>
</evidence>
<dbReference type="AlphaFoldDB" id="A0A5N5Q4L4"/>
<comment type="caution">
    <text evidence="5">The sequence shown here is derived from an EMBL/GenBank/DDBJ whole genome shotgun (WGS) entry which is preliminary data.</text>
</comment>
<accession>A0A5N5Q4L4</accession>
<evidence type="ECO:0000313" key="6">
    <source>
        <dbReference type="Proteomes" id="UP000327468"/>
    </source>
</evidence>
<dbReference type="PANTHER" id="PTHR14382">
    <property type="entry name" value="MDM2-BINDING PROTEIN"/>
    <property type="match status" value="1"/>
</dbReference>
<dbReference type="Proteomes" id="UP000327468">
    <property type="component" value="Chromosome 1"/>
</dbReference>